<evidence type="ECO:0000313" key="2">
    <source>
        <dbReference type="Proteomes" id="UP001322277"/>
    </source>
</evidence>
<evidence type="ECO:0000313" key="1">
    <source>
        <dbReference type="EMBL" id="WQF76211.1"/>
    </source>
</evidence>
<dbReference type="RefSeq" id="XP_062773435.1">
    <property type="nucleotide sequence ID" value="XM_062917384.1"/>
</dbReference>
<dbReference type="Proteomes" id="UP001322277">
    <property type="component" value="Chromosome 1"/>
</dbReference>
<reference evidence="2" key="1">
    <citation type="journal article" date="2023" name="bioRxiv">
        <title>Complete genome of the Medicago anthracnose fungus, Colletotrichum destructivum, reveals a mini-chromosome-like region within a core chromosome.</title>
        <authorList>
            <person name="Lapalu N."/>
            <person name="Simon A."/>
            <person name="Lu A."/>
            <person name="Plaumann P.-L."/>
            <person name="Amselem J."/>
            <person name="Pigne S."/>
            <person name="Auger A."/>
            <person name="Koch C."/>
            <person name="Dallery J.-F."/>
            <person name="O'Connell R.J."/>
        </authorList>
    </citation>
    <scope>NUCLEOTIDE SEQUENCE [LARGE SCALE GENOMIC DNA]</scope>
    <source>
        <strain evidence="2">CBS 520.97</strain>
    </source>
</reference>
<dbReference type="EMBL" id="CP137305">
    <property type="protein sequence ID" value="WQF76211.1"/>
    <property type="molecule type" value="Genomic_DNA"/>
</dbReference>
<dbReference type="GeneID" id="87937728"/>
<sequence>MPLIAVSQCSHSNLAVLCASTGQPARCRFIGDDFAMVFLLRAQRGLTILPSAITVPRNCFFV</sequence>
<dbReference type="KEGG" id="cdet:87937728"/>
<name>A0AAX4HZE5_9PEZI</name>
<organism evidence="1 2">
    <name type="scientific">Colletotrichum destructivum</name>
    <dbReference type="NCBI Taxonomy" id="34406"/>
    <lineage>
        <taxon>Eukaryota</taxon>
        <taxon>Fungi</taxon>
        <taxon>Dikarya</taxon>
        <taxon>Ascomycota</taxon>
        <taxon>Pezizomycotina</taxon>
        <taxon>Sordariomycetes</taxon>
        <taxon>Hypocreomycetidae</taxon>
        <taxon>Glomerellales</taxon>
        <taxon>Glomerellaceae</taxon>
        <taxon>Colletotrichum</taxon>
        <taxon>Colletotrichum destructivum species complex</taxon>
    </lineage>
</organism>
<gene>
    <name evidence="1" type="ORF">CDEST_01225</name>
</gene>
<keyword evidence="2" id="KW-1185">Reference proteome</keyword>
<dbReference type="AlphaFoldDB" id="A0AAX4HZE5"/>
<accession>A0AAX4HZE5</accession>
<protein>
    <submittedName>
        <fullName evidence="1">Uncharacterized protein</fullName>
    </submittedName>
</protein>
<proteinExistence type="predicted"/>